<dbReference type="InterPro" id="IPR007630">
    <property type="entry name" value="RNA_pol_sigma70_r4"/>
</dbReference>
<evidence type="ECO:0000256" key="8">
    <source>
        <dbReference type="NCBIfam" id="TIGR02392"/>
    </source>
</evidence>
<dbReference type="InterPro" id="IPR050813">
    <property type="entry name" value="Sigma-70_Factor"/>
</dbReference>
<dbReference type="Gene3D" id="1.20.120.1810">
    <property type="match status" value="1"/>
</dbReference>
<evidence type="ECO:0000256" key="1">
    <source>
        <dbReference type="ARBA" id="ARBA00007788"/>
    </source>
</evidence>
<keyword evidence="11" id="KW-1185">Reference proteome</keyword>
<organism evidence="10 11">
    <name type="scientific">Bradyrhizobium shewense</name>
    <dbReference type="NCBI Taxonomy" id="1761772"/>
    <lineage>
        <taxon>Bacteria</taxon>
        <taxon>Pseudomonadati</taxon>
        <taxon>Pseudomonadota</taxon>
        <taxon>Alphaproteobacteria</taxon>
        <taxon>Hyphomicrobiales</taxon>
        <taxon>Nitrobacteraceae</taxon>
        <taxon>Bradyrhizobium</taxon>
    </lineage>
</organism>
<dbReference type="Proteomes" id="UP000199184">
    <property type="component" value="Unassembled WGS sequence"/>
</dbReference>
<dbReference type="PROSITE" id="PS00716">
    <property type="entry name" value="SIGMA70_2"/>
    <property type="match status" value="1"/>
</dbReference>
<dbReference type="EMBL" id="FMAI01000001">
    <property type="protein sequence ID" value="SCB10025.1"/>
    <property type="molecule type" value="Genomic_DNA"/>
</dbReference>
<dbReference type="NCBIfam" id="NF005143">
    <property type="entry name" value="PRK06596.1"/>
    <property type="match status" value="1"/>
</dbReference>
<sequence>MQTRHVIVRNKTSTFGRTPSASAVNAYAAAIRRYDLLQPDQEQRLARRWQETRDPDAANVLVTSHLRLAARLARGYRGYGLPLVDLIAEANLGLVIAASRFEADRGARFSSYAVWWVKATIHEYILRSWSLVRIGTTTAQRKLFFRLRSEMRRATGGEMAGLTPEAAKMIAGRLDVATRDVIEMDSRLNGDLSLNARVGGDEEGAEWQSLLVDDAIDAETVIAEQEQTERRTNALRLALDVLTERERRVLEARRLAENPRTLEQLGRELSISSERVRQIEICAFARVRRAAVLAAQNAARAFGSSRRVSPARCDYSRGVPESTLEELTSL</sequence>
<evidence type="ECO:0000256" key="7">
    <source>
        <dbReference type="ARBA" id="ARBA00023163"/>
    </source>
</evidence>
<dbReference type="Pfam" id="PF00140">
    <property type="entry name" value="Sigma70_r1_2"/>
    <property type="match status" value="1"/>
</dbReference>
<keyword evidence="5" id="KW-0731">Sigma factor</keyword>
<dbReference type="InterPro" id="IPR013324">
    <property type="entry name" value="RNA_pol_sigma_r3/r4-like"/>
</dbReference>
<dbReference type="SUPFAM" id="SSF88659">
    <property type="entry name" value="Sigma3 and sigma4 domains of RNA polymerase sigma factors"/>
    <property type="match status" value="1"/>
</dbReference>
<name>A0A1C3U3W7_9BRAD</name>
<evidence type="ECO:0000256" key="6">
    <source>
        <dbReference type="ARBA" id="ARBA00023125"/>
    </source>
</evidence>
<dbReference type="RefSeq" id="WP_091952670.1">
    <property type="nucleotide sequence ID" value="NZ_FMAI01000001.1"/>
</dbReference>
<dbReference type="InterPro" id="IPR014284">
    <property type="entry name" value="RNA_pol_sigma-70_dom"/>
</dbReference>
<keyword evidence="3" id="KW-0805">Transcription regulation</keyword>
<dbReference type="InterPro" id="IPR007627">
    <property type="entry name" value="RNA_pol_sigma70_r2"/>
</dbReference>
<keyword evidence="2" id="KW-0963">Cytoplasm</keyword>
<accession>A0A1C3U3W7</accession>
<feature type="domain" description="RNA polymerase sigma-70" evidence="9">
    <location>
        <begin position="261"/>
        <end position="287"/>
    </location>
</feature>
<dbReference type="NCBIfam" id="TIGR02392">
    <property type="entry name" value="rpoH_proteo"/>
    <property type="match status" value="1"/>
</dbReference>
<evidence type="ECO:0000256" key="4">
    <source>
        <dbReference type="ARBA" id="ARBA00023016"/>
    </source>
</evidence>
<protein>
    <recommendedName>
        <fullName evidence="8">RNA polymerase sigma factor RpoH</fullName>
    </recommendedName>
</protein>
<dbReference type="GO" id="GO:0003677">
    <property type="term" value="F:DNA binding"/>
    <property type="evidence" value="ECO:0007669"/>
    <property type="project" value="UniProtKB-KW"/>
</dbReference>
<dbReference type="FunFam" id="1.20.120.1810:FF:000001">
    <property type="entry name" value="RNA polymerase sigma factor RpoH"/>
    <property type="match status" value="1"/>
</dbReference>
<reference evidence="11" key="1">
    <citation type="submission" date="2016-08" db="EMBL/GenBank/DDBJ databases">
        <authorList>
            <person name="Varghese N."/>
            <person name="Submissions Spin"/>
        </authorList>
    </citation>
    <scope>NUCLEOTIDE SEQUENCE [LARGE SCALE GENOMIC DNA]</scope>
    <source>
        <strain evidence="11">ERR11</strain>
    </source>
</reference>
<dbReference type="Pfam" id="PF04542">
    <property type="entry name" value="Sigma70_r2"/>
    <property type="match status" value="1"/>
</dbReference>
<keyword evidence="6" id="KW-0238">DNA-binding</keyword>
<dbReference type="NCBIfam" id="TIGR02937">
    <property type="entry name" value="sigma70-ECF"/>
    <property type="match status" value="1"/>
</dbReference>
<dbReference type="InterPro" id="IPR009042">
    <property type="entry name" value="RNA_pol_sigma70_r1_2"/>
</dbReference>
<keyword evidence="7" id="KW-0804">Transcription</keyword>
<evidence type="ECO:0000256" key="2">
    <source>
        <dbReference type="ARBA" id="ARBA00022490"/>
    </source>
</evidence>
<evidence type="ECO:0000313" key="10">
    <source>
        <dbReference type="EMBL" id="SCB10025.1"/>
    </source>
</evidence>
<dbReference type="InterPro" id="IPR012759">
    <property type="entry name" value="RNA_pol_sigma_RpoH_proteobac"/>
</dbReference>
<gene>
    <name evidence="10" type="ORF">GA0061098_1001307</name>
</gene>
<dbReference type="PRINTS" id="PR00046">
    <property type="entry name" value="SIGMA70FCT"/>
</dbReference>
<keyword evidence="4" id="KW-0346">Stress response</keyword>
<evidence type="ECO:0000313" key="11">
    <source>
        <dbReference type="Proteomes" id="UP000199184"/>
    </source>
</evidence>
<evidence type="ECO:0000256" key="5">
    <source>
        <dbReference type="ARBA" id="ARBA00023082"/>
    </source>
</evidence>
<evidence type="ECO:0000256" key="3">
    <source>
        <dbReference type="ARBA" id="ARBA00023015"/>
    </source>
</evidence>
<dbReference type="InterPro" id="IPR000943">
    <property type="entry name" value="RNA_pol_sigma70"/>
</dbReference>
<comment type="similarity">
    <text evidence="1">Belongs to the sigma-70 factor family.</text>
</comment>
<dbReference type="PANTHER" id="PTHR30376:SF3">
    <property type="entry name" value="RNA POLYMERASE SIGMA FACTOR RPOH"/>
    <property type="match status" value="1"/>
</dbReference>
<evidence type="ECO:0000259" key="9">
    <source>
        <dbReference type="PROSITE" id="PS00716"/>
    </source>
</evidence>
<dbReference type="PANTHER" id="PTHR30376">
    <property type="entry name" value="SIGMA FACTOR RPOH HEAT SHOCK RELATED"/>
    <property type="match status" value="1"/>
</dbReference>
<dbReference type="InterPro" id="IPR013325">
    <property type="entry name" value="RNA_pol_sigma_r2"/>
</dbReference>
<proteinExistence type="inferred from homology"/>
<dbReference type="Pfam" id="PF04545">
    <property type="entry name" value="Sigma70_r4"/>
    <property type="match status" value="1"/>
</dbReference>
<dbReference type="AlphaFoldDB" id="A0A1C3U3W7"/>
<dbReference type="SUPFAM" id="SSF88946">
    <property type="entry name" value="Sigma2 domain of RNA polymerase sigma factors"/>
    <property type="match status" value="1"/>
</dbReference>
<dbReference type="Gene3D" id="1.20.140.160">
    <property type="match status" value="1"/>
</dbReference>
<dbReference type="GO" id="GO:0006352">
    <property type="term" value="P:DNA-templated transcription initiation"/>
    <property type="evidence" value="ECO:0007669"/>
    <property type="project" value="UniProtKB-UniRule"/>
</dbReference>
<dbReference type="GO" id="GO:0016987">
    <property type="term" value="F:sigma factor activity"/>
    <property type="evidence" value="ECO:0007669"/>
    <property type="project" value="UniProtKB-UniRule"/>
</dbReference>